<dbReference type="PROSITE" id="PS50104">
    <property type="entry name" value="TIR"/>
    <property type="match status" value="1"/>
</dbReference>
<dbReference type="EMBL" id="JAEAOA010002171">
    <property type="protein sequence ID" value="KAK3593476.1"/>
    <property type="molecule type" value="Genomic_DNA"/>
</dbReference>
<proteinExistence type="predicted"/>
<name>A0AAE0VXA0_9BIVA</name>
<evidence type="ECO:0000256" key="5">
    <source>
        <dbReference type="ARBA" id="ARBA00023136"/>
    </source>
</evidence>
<evidence type="ECO:0000256" key="4">
    <source>
        <dbReference type="ARBA" id="ARBA00022989"/>
    </source>
</evidence>
<dbReference type="Gene3D" id="3.40.50.10140">
    <property type="entry name" value="Toll/interleukin-1 receptor homology (TIR) domain"/>
    <property type="match status" value="1"/>
</dbReference>
<dbReference type="Pfam" id="PF13676">
    <property type="entry name" value="TIR_2"/>
    <property type="match status" value="1"/>
</dbReference>
<dbReference type="PANTHER" id="PTHR24365:SF541">
    <property type="entry name" value="PROTEIN TOLL-RELATED"/>
    <property type="match status" value="1"/>
</dbReference>
<dbReference type="GO" id="GO:0038023">
    <property type="term" value="F:signaling receptor activity"/>
    <property type="evidence" value="ECO:0007669"/>
    <property type="project" value="TreeGrafter"/>
</dbReference>
<evidence type="ECO:0000313" key="7">
    <source>
        <dbReference type="EMBL" id="KAK3593476.1"/>
    </source>
</evidence>
<sequence length="315" mass="36255">MIHSWENTPFIVVHHDILNIFRETNLKIFDISWIRASLLTVPLSFYIPKVEVINITGTFLTGNSVCMSSGLLLKNLHVECKSWPTVVNVIRLPRSSIYPSCNSSNAGLVFDGDCYNLPPGLEILSMQISFVEFILLWLKPVVCFNQRNVLNFLSFRGTRWPAYKPFAVFQGLRLLETFDLSGMRLSRIPRNIHSASDDLHAFVMNKLLPSLEEELTKEKPCNCENDVMPFITGFDMTPGENIEDQMQTFIKDSFCVIGIISEHFLESPYCSRELEIAQLQRKIIPLCIDNCKQKINYEKTQKIIKDVMKKYAYIQ</sequence>
<evidence type="ECO:0000256" key="2">
    <source>
        <dbReference type="ARBA" id="ARBA00022692"/>
    </source>
</evidence>
<gene>
    <name evidence="7" type="ORF">CHS0354_037000</name>
</gene>
<keyword evidence="3" id="KW-0732">Signal</keyword>
<keyword evidence="8" id="KW-1185">Reference proteome</keyword>
<evidence type="ECO:0000259" key="6">
    <source>
        <dbReference type="PROSITE" id="PS50104"/>
    </source>
</evidence>
<dbReference type="SUPFAM" id="SSF52200">
    <property type="entry name" value="Toll/Interleukin receptor TIR domain"/>
    <property type="match status" value="1"/>
</dbReference>
<evidence type="ECO:0000256" key="1">
    <source>
        <dbReference type="ARBA" id="ARBA00004370"/>
    </source>
</evidence>
<keyword evidence="2" id="KW-0812">Transmembrane</keyword>
<dbReference type="InterPro" id="IPR035897">
    <property type="entry name" value="Toll_tir_struct_dom_sf"/>
</dbReference>
<dbReference type="InterPro" id="IPR000157">
    <property type="entry name" value="TIR_dom"/>
</dbReference>
<accession>A0AAE0VXA0</accession>
<dbReference type="AlphaFoldDB" id="A0AAE0VXA0"/>
<dbReference type="GO" id="GO:0005886">
    <property type="term" value="C:plasma membrane"/>
    <property type="evidence" value="ECO:0007669"/>
    <property type="project" value="TreeGrafter"/>
</dbReference>
<dbReference type="PANTHER" id="PTHR24365">
    <property type="entry name" value="TOLL-LIKE RECEPTOR"/>
    <property type="match status" value="1"/>
</dbReference>
<reference evidence="7" key="3">
    <citation type="submission" date="2023-05" db="EMBL/GenBank/DDBJ databases">
        <authorList>
            <person name="Smith C.H."/>
        </authorList>
    </citation>
    <scope>NUCLEOTIDE SEQUENCE</scope>
    <source>
        <strain evidence="7">CHS0354</strain>
        <tissue evidence="7">Mantle</tissue>
    </source>
</reference>
<comment type="subcellular location">
    <subcellularLocation>
        <location evidence="1">Membrane</location>
    </subcellularLocation>
</comment>
<feature type="domain" description="TIR" evidence="6">
    <location>
        <begin position="186"/>
        <end position="311"/>
    </location>
</feature>
<keyword evidence="5" id="KW-0472">Membrane</keyword>
<protein>
    <recommendedName>
        <fullName evidence="6">TIR domain-containing protein</fullName>
    </recommendedName>
</protein>
<dbReference type="GO" id="GO:0007165">
    <property type="term" value="P:signal transduction"/>
    <property type="evidence" value="ECO:0007669"/>
    <property type="project" value="InterPro"/>
</dbReference>
<evidence type="ECO:0000313" key="8">
    <source>
        <dbReference type="Proteomes" id="UP001195483"/>
    </source>
</evidence>
<reference evidence="7" key="1">
    <citation type="journal article" date="2021" name="Genome Biol. Evol.">
        <title>A High-Quality Reference Genome for a Parasitic Bivalve with Doubly Uniparental Inheritance (Bivalvia: Unionida).</title>
        <authorList>
            <person name="Smith C.H."/>
        </authorList>
    </citation>
    <scope>NUCLEOTIDE SEQUENCE</scope>
    <source>
        <strain evidence="7">CHS0354</strain>
    </source>
</reference>
<evidence type="ECO:0000256" key="3">
    <source>
        <dbReference type="ARBA" id="ARBA00022729"/>
    </source>
</evidence>
<keyword evidence="4" id="KW-1133">Transmembrane helix</keyword>
<comment type="caution">
    <text evidence="7">The sequence shown here is derived from an EMBL/GenBank/DDBJ whole genome shotgun (WGS) entry which is preliminary data.</text>
</comment>
<reference evidence="7" key="2">
    <citation type="journal article" date="2021" name="Genome Biol. Evol.">
        <title>Developing a high-quality reference genome for a parasitic bivalve with doubly uniparental inheritance (Bivalvia: Unionida).</title>
        <authorList>
            <person name="Smith C.H."/>
        </authorList>
    </citation>
    <scope>NUCLEOTIDE SEQUENCE</scope>
    <source>
        <strain evidence="7">CHS0354</strain>
        <tissue evidence="7">Mantle</tissue>
    </source>
</reference>
<organism evidence="7 8">
    <name type="scientific">Potamilus streckersoni</name>
    <dbReference type="NCBI Taxonomy" id="2493646"/>
    <lineage>
        <taxon>Eukaryota</taxon>
        <taxon>Metazoa</taxon>
        <taxon>Spiralia</taxon>
        <taxon>Lophotrochozoa</taxon>
        <taxon>Mollusca</taxon>
        <taxon>Bivalvia</taxon>
        <taxon>Autobranchia</taxon>
        <taxon>Heteroconchia</taxon>
        <taxon>Palaeoheterodonta</taxon>
        <taxon>Unionida</taxon>
        <taxon>Unionoidea</taxon>
        <taxon>Unionidae</taxon>
        <taxon>Ambleminae</taxon>
        <taxon>Lampsilini</taxon>
        <taxon>Potamilus</taxon>
    </lineage>
</organism>
<dbReference type="Proteomes" id="UP001195483">
    <property type="component" value="Unassembled WGS sequence"/>
</dbReference>